<dbReference type="EMBL" id="BDDD01000257">
    <property type="protein sequence ID" value="GAV62443.1"/>
    <property type="molecule type" value="Genomic_DNA"/>
</dbReference>
<organism evidence="3 4">
    <name type="scientific">Cephalotus follicularis</name>
    <name type="common">Albany pitcher plant</name>
    <dbReference type="NCBI Taxonomy" id="3775"/>
    <lineage>
        <taxon>Eukaryota</taxon>
        <taxon>Viridiplantae</taxon>
        <taxon>Streptophyta</taxon>
        <taxon>Embryophyta</taxon>
        <taxon>Tracheophyta</taxon>
        <taxon>Spermatophyta</taxon>
        <taxon>Magnoliopsida</taxon>
        <taxon>eudicotyledons</taxon>
        <taxon>Gunneridae</taxon>
        <taxon>Pentapetalae</taxon>
        <taxon>rosids</taxon>
        <taxon>fabids</taxon>
        <taxon>Oxalidales</taxon>
        <taxon>Cephalotaceae</taxon>
        <taxon>Cephalotus</taxon>
    </lineage>
</organism>
<dbReference type="OrthoDB" id="1435073at2759"/>
<dbReference type="STRING" id="3775.A0A1Q3B3Q1"/>
<sequence>MHQKNVESSSKVRINAVTKQVLALRLCKSNRKCSADKGASTRHRNLVEIASRQLPRHKSSVKMVDDDLSEDLSDIGDAEVIGYLHNKKAVHLKETIWEIINKGYLMGRQNNRATKVKKATPAKKAPETVGKIEHEKRLSSKINYDVLKKLINEPEVPEKSNEISINSEGDSYGDMRQVKKKPSLEVERHSFGESVDEDEDEYRVDVDAGGDHFGDMNLENEEEYLYETGSERECVREIEVGINQGMSLWVRDRV</sequence>
<evidence type="ECO:0000313" key="4">
    <source>
        <dbReference type="Proteomes" id="UP000187406"/>
    </source>
</evidence>
<evidence type="ECO:0000313" key="3">
    <source>
        <dbReference type="EMBL" id="GAV62443.1"/>
    </source>
</evidence>
<accession>A0A1Q3B3Q1</accession>
<feature type="region of interest" description="Disordered" evidence="1">
    <location>
        <begin position="160"/>
        <end position="181"/>
    </location>
</feature>
<dbReference type="Pfam" id="PF07741">
    <property type="entry name" value="BRF1"/>
    <property type="match status" value="1"/>
</dbReference>
<protein>
    <submittedName>
        <fullName evidence="3">BRF1 domain-containing protein</fullName>
    </submittedName>
</protein>
<reference evidence="4" key="1">
    <citation type="submission" date="2016-04" db="EMBL/GenBank/DDBJ databases">
        <title>Cephalotus genome sequencing.</title>
        <authorList>
            <person name="Fukushima K."/>
            <person name="Hasebe M."/>
            <person name="Fang X."/>
        </authorList>
    </citation>
    <scope>NUCLEOTIDE SEQUENCE [LARGE SCALE GENOMIC DNA]</scope>
    <source>
        <strain evidence="4">cv. St1</strain>
    </source>
</reference>
<comment type="caution">
    <text evidence="3">The sequence shown here is derived from an EMBL/GenBank/DDBJ whole genome shotgun (WGS) entry which is preliminary data.</text>
</comment>
<dbReference type="InParanoid" id="A0A1Q3B3Q1"/>
<evidence type="ECO:0000256" key="1">
    <source>
        <dbReference type="SAM" id="MobiDB-lite"/>
    </source>
</evidence>
<evidence type="ECO:0000259" key="2">
    <source>
        <dbReference type="Pfam" id="PF07741"/>
    </source>
</evidence>
<dbReference type="Proteomes" id="UP000187406">
    <property type="component" value="Unassembled WGS sequence"/>
</dbReference>
<keyword evidence="4" id="KW-1185">Reference proteome</keyword>
<feature type="domain" description="Brf1 TBP-binding" evidence="2">
    <location>
        <begin position="73"/>
        <end position="151"/>
    </location>
</feature>
<dbReference type="Gene3D" id="1.20.5.650">
    <property type="entry name" value="Single helix bin"/>
    <property type="match status" value="1"/>
</dbReference>
<gene>
    <name evidence="3" type="ORF">CFOL_v3_05966</name>
</gene>
<name>A0A1Q3B3Q1_CEPFO</name>
<dbReference type="InterPro" id="IPR011665">
    <property type="entry name" value="BRF1_TBP-bd_dom"/>
</dbReference>
<dbReference type="AlphaFoldDB" id="A0A1Q3B3Q1"/>
<dbReference type="FunCoup" id="A0A1Q3B3Q1">
    <property type="interactions" value="3"/>
</dbReference>
<proteinExistence type="predicted"/>